<feature type="transmembrane region" description="Helical" evidence="6">
    <location>
        <begin position="287"/>
        <end position="309"/>
    </location>
</feature>
<comment type="caution">
    <text evidence="9">The sequence shown here is derived from an EMBL/GenBank/DDBJ whole genome shotgun (WGS) entry which is preliminary data.</text>
</comment>
<feature type="domain" description="ABC3 transporter permease C-terminal" evidence="7">
    <location>
        <begin position="684"/>
        <end position="795"/>
    </location>
</feature>
<feature type="transmembrane region" description="Helical" evidence="6">
    <location>
        <begin position="766"/>
        <end position="789"/>
    </location>
</feature>
<gene>
    <name evidence="9" type="ORF">ACFFLS_03960</name>
</gene>
<evidence type="ECO:0000256" key="5">
    <source>
        <dbReference type="ARBA" id="ARBA00023136"/>
    </source>
</evidence>
<keyword evidence="2" id="KW-1003">Cell membrane</keyword>
<dbReference type="InterPro" id="IPR003838">
    <property type="entry name" value="ABC3_permease_C"/>
</dbReference>
<feature type="transmembrane region" description="Helical" evidence="6">
    <location>
        <begin position="21"/>
        <end position="41"/>
    </location>
</feature>
<evidence type="ECO:0000256" key="3">
    <source>
        <dbReference type="ARBA" id="ARBA00022692"/>
    </source>
</evidence>
<dbReference type="PANTHER" id="PTHR30572">
    <property type="entry name" value="MEMBRANE COMPONENT OF TRANSPORTER-RELATED"/>
    <property type="match status" value="1"/>
</dbReference>
<feature type="transmembrane region" description="Helical" evidence="6">
    <location>
        <begin position="381"/>
        <end position="404"/>
    </location>
</feature>
<keyword evidence="4 6" id="KW-1133">Transmembrane helix</keyword>
<evidence type="ECO:0000256" key="6">
    <source>
        <dbReference type="SAM" id="Phobius"/>
    </source>
</evidence>
<feature type="transmembrane region" description="Helical" evidence="6">
    <location>
        <begin position="340"/>
        <end position="366"/>
    </location>
</feature>
<dbReference type="InterPro" id="IPR025857">
    <property type="entry name" value="MacB_PCD"/>
</dbReference>
<dbReference type="Pfam" id="PF02687">
    <property type="entry name" value="FtsX"/>
    <property type="match status" value="2"/>
</dbReference>
<dbReference type="EMBL" id="JBHLYW010000004">
    <property type="protein sequence ID" value="MFC0076177.1"/>
    <property type="molecule type" value="Genomic_DNA"/>
</dbReference>
<feature type="transmembrane region" description="Helical" evidence="6">
    <location>
        <begin position="425"/>
        <end position="449"/>
    </location>
</feature>
<evidence type="ECO:0000256" key="2">
    <source>
        <dbReference type="ARBA" id="ARBA00022475"/>
    </source>
</evidence>
<keyword evidence="10" id="KW-1185">Reference proteome</keyword>
<comment type="subcellular location">
    <subcellularLocation>
        <location evidence="1">Cell membrane</location>
        <topology evidence="1">Multi-pass membrane protein</topology>
    </subcellularLocation>
</comment>
<evidence type="ECO:0000259" key="7">
    <source>
        <dbReference type="Pfam" id="PF02687"/>
    </source>
</evidence>
<dbReference type="PANTHER" id="PTHR30572:SF18">
    <property type="entry name" value="ABC-TYPE MACROLIDE FAMILY EXPORT SYSTEM PERMEASE COMPONENT 2"/>
    <property type="match status" value="1"/>
</dbReference>
<reference evidence="9 10" key="1">
    <citation type="submission" date="2024-09" db="EMBL/GenBank/DDBJ databases">
        <authorList>
            <person name="Sun Q."/>
            <person name="Mori K."/>
        </authorList>
    </citation>
    <scope>NUCLEOTIDE SEQUENCE [LARGE SCALE GENOMIC DNA]</scope>
    <source>
        <strain evidence="9 10">CGMCC 1.12926</strain>
    </source>
</reference>
<dbReference type="Proteomes" id="UP001589734">
    <property type="component" value="Unassembled WGS sequence"/>
</dbReference>
<evidence type="ECO:0000313" key="9">
    <source>
        <dbReference type="EMBL" id="MFC0076177.1"/>
    </source>
</evidence>
<evidence type="ECO:0000256" key="4">
    <source>
        <dbReference type="ARBA" id="ARBA00022989"/>
    </source>
</evidence>
<proteinExistence type="predicted"/>
<dbReference type="InterPro" id="IPR050250">
    <property type="entry name" value="Macrolide_Exporter_MacB"/>
</dbReference>
<protein>
    <submittedName>
        <fullName evidence="9">ABC transporter permease</fullName>
    </submittedName>
</protein>
<sequence length="803" mass="91621">MLRNWINTFFYHIKNNKLFSILNILGLSIGMATLIFAILFWNDEHSYDQWNPEKDKVYSVLNDIGENNVWTTNAATTGPMLKAISSDLDSYCYFYTEYAKDVILYNGKKEVLNKIFTAQSNFFSFFPYRFIHGNGKTAIQDRNSIALSEETAERLFGTENPMGKLVKYNGQVFTVRGVYSLSEKSSVMPEAVTTAIDDDLKRTKDEWSYHYGLVLKVKNQNATAAIIKNMDNLFFENVTKAQAKSEGLSIEEFTKKYGNPVKTSLLPLSEAKLYKGNQPFSEPNGNLQYLMILMGLSILILSLSIVNYINLATANAIKRAKEIGVRKITGATKGQIVTQFVFETALITIFSVLLALVLVEVLLPYYNSFLNKDLVLVSTQFYIQLILITLLVIVVSGVLPAIYVSNFEVLKVLKGNFSRSKKGIWLRNGMLVLQFAIATFFIIGSFIVYKQVNFMAEKDLGFNGSQVLDITFKPKKEKSQFERYKLIKQEASKIKGVEAVSTALFAMGSQENSWSSASYQNRKPFLIQEMAMDLDMLDILDIKLLKGRKLNPAISSDTISSVLINEETAKLIGEKDVINKTILWRDQKMKIVGVVKNFNYFGFESRIGPMVLFYVTKINGVQDDIRHVFIKVKPDDISETIARINKFWTQKVDAEYPFEYNFVDKNYARNFKKYENQRNLFALLNIIVILIAVFGLFALASFSMERRLREIAIRKTLGAETNILLKDLSNQYVVFCVIGFLIGILPAYLLLQKWLENFAFRIDIPVLPFIIAFVSLLFLTLTIVLAKAYQVTKVEILRYLKYE</sequence>
<feature type="transmembrane region" description="Helical" evidence="6">
    <location>
        <begin position="680"/>
        <end position="700"/>
    </location>
</feature>
<evidence type="ECO:0000313" key="10">
    <source>
        <dbReference type="Proteomes" id="UP001589734"/>
    </source>
</evidence>
<name>A0ABV6BL63_9FLAO</name>
<keyword evidence="3 6" id="KW-0812">Transmembrane</keyword>
<keyword evidence="5 6" id="KW-0472">Membrane</keyword>
<feature type="domain" description="MacB-like periplasmic core" evidence="8">
    <location>
        <begin position="436"/>
        <end position="645"/>
    </location>
</feature>
<accession>A0ABV6BL63</accession>
<dbReference type="Pfam" id="PF12704">
    <property type="entry name" value="MacB_PCD"/>
    <property type="match status" value="2"/>
</dbReference>
<evidence type="ECO:0000256" key="1">
    <source>
        <dbReference type="ARBA" id="ARBA00004651"/>
    </source>
</evidence>
<dbReference type="RefSeq" id="WP_379685388.1">
    <property type="nucleotide sequence ID" value="NZ_JBHLYW010000004.1"/>
</dbReference>
<feature type="transmembrane region" description="Helical" evidence="6">
    <location>
        <begin position="732"/>
        <end position="751"/>
    </location>
</feature>
<feature type="domain" description="MacB-like periplasmic core" evidence="8">
    <location>
        <begin position="20"/>
        <end position="232"/>
    </location>
</feature>
<organism evidence="9 10">
    <name type="scientific">Flavobacterium procerum</name>
    <dbReference type="NCBI Taxonomy" id="1455569"/>
    <lineage>
        <taxon>Bacteria</taxon>
        <taxon>Pseudomonadati</taxon>
        <taxon>Bacteroidota</taxon>
        <taxon>Flavobacteriia</taxon>
        <taxon>Flavobacteriales</taxon>
        <taxon>Flavobacteriaceae</taxon>
        <taxon>Flavobacterium</taxon>
    </lineage>
</organism>
<feature type="domain" description="ABC3 transporter permease C-terminal" evidence="7">
    <location>
        <begin position="296"/>
        <end position="406"/>
    </location>
</feature>
<evidence type="ECO:0000259" key="8">
    <source>
        <dbReference type="Pfam" id="PF12704"/>
    </source>
</evidence>